<dbReference type="PANTHER" id="PTHR45713">
    <property type="entry name" value="FTP DOMAIN-CONTAINING PROTEIN"/>
    <property type="match status" value="1"/>
</dbReference>
<organism evidence="10 11">
    <name type="scientific">Plakobranchus ocellatus</name>
    <dbReference type="NCBI Taxonomy" id="259542"/>
    <lineage>
        <taxon>Eukaryota</taxon>
        <taxon>Metazoa</taxon>
        <taxon>Spiralia</taxon>
        <taxon>Lophotrochozoa</taxon>
        <taxon>Mollusca</taxon>
        <taxon>Gastropoda</taxon>
        <taxon>Heterobranchia</taxon>
        <taxon>Euthyneura</taxon>
        <taxon>Panpulmonata</taxon>
        <taxon>Sacoglossa</taxon>
        <taxon>Placobranchoidea</taxon>
        <taxon>Plakobranchidae</taxon>
        <taxon>Plakobranchus</taxon>
    </lineage>
</organism>
<keyword evidence="6" id="KW-0106">Calcium</keyword>
<feature type="domain" description="Fucolectin tachylectin-4 pentraxin-1" evidence="9">
    <location>
        <begin position="7"/>
        <end position="166"/>
    </location>
</feature>
<evidence type="ECO:0000256" key="2">
    <source>
        <dbReference type="ARBA" id="ARBA00010147"/>
    </source>
</evidence>
<keyword evidence="7" id="KW-1015">Disulfide bond</keyword>
<comment type="similarity">
    <text evidence="2">Belongs to the fucolectin family.</text>
</comment>
<dbReference type="GO" id="GO:0001868">
    <property type="term" value="P:regulation of complement activation, lectin pathway"/>
    <property type="evidence" value="ECO:0007669"/>
    <property type="project" value="UniProtKB-ARBA"/>
</dbReference>
<feature type="region of interest" description="Disordered" evidence="8">
    <location>
        <begin position="1"/>
        <end position="29"/>
    </location>
</feature>
<protein>
    <submittedName>
        <fullName evidence="10">Fucolectin</fullName>
    </submittedName>
</protein>
<dbReference type="GO" id="GO:0010185">
    <property type="term" value="P:regulation of cellular defense response"/>
    <property type="evidence" value="ECO:0007669"/>
    <property type="project" value="UniProtKB-ARBA"/>
</dbReference>
<evidence type="ECO:0000256" key="4">
    <source>
        <dbReference type="ARBA" id="ARBA00022723"/>
    </source>
</evidence>
<evidence type="ECO:0000259" key="9">
    <source>
        <dbReference type="SMART" id="SM00607"/>
    </source>
</evidence>
<name>A0AAV3YP91_9GAST</name>
<keyword evidence="11" id="KW-1185">Reference proteome</keyword>
<comment type="subunit">
    <text evidence="3">Homotrimer.</text>
</comment>
<keyword evidence="5" id="KW-0430">Lectin</keyword>
<evidence type="ECO:0000256" key="5">
    <source>
        <dbReference type="ARBA" id="ARBA00022734"/>
    </source>
</evidence>
<keyword evidence="4" id="KW-0479">Metal-binding</keyword>
<evidence type="ECO:0000313" key="10">
    <source>
        <dbReference type="EMBL" id="GFN83858.1"/>
    </source>
</evidence>
<dbReference type="InterPro" id="IPR051941">
    <property type="entry name" value="BG_Antigen-Binding_Lectin"/>
</dbReference>
<dbReference type="GO" id="GO:0046872">
    <property type="term" value="F:metal ion binding"/>
    <property type="evidence" value="ECO:0007669"/>
    <property type="project" value="UniProtKB-KW"/>
</dbReference>
<comment type="function">
    <text evidence="1">Acts as a defensive agent. Recognizes blood group fucosylated oligosaccharides including A, B, H and Lewis B-type antigens. Does not recognize Lewis A antigen and has low affinity for monovalent haptens.</text>
</comment>
<proteinExistence type="inferred from homology"/>
<dbReference type="InterPro" id="IPR006585">
    <property type="entry name" value="FTP1"/>
</dbReference>
<sequence>MIKASHGANLALHRPTAQGPETYTDEESMNNPSFYLSNKAVDGSAISRYSQCTHTTNAPIMWWLVDLEDSCQIHSVALLNRDNFGYRLQNFTIDIFRKDPRLEPTFPENYGQICAHQVDPVGASQWVELDCNNGPVTGQFVRVVKHSFGPLTLCEVRVFGYSCSVKTRGTYRHVPNTKSLSESREAMGVFSTPMQCGLTLWHRLHLNAFHFNKNSGYCEGYSTESGSHSSANDQDWDCFIEISD</sequence>
<dbReference type="Gene3D" id="2.60.120.260">
    <property type="entry name" value="Galactose-binding domain-like"/>
    <property type="match status" value="1"/>
</dbReference>
<evidence type="ECO:0000256" key="6">
    <source>
        <dbReference type="ARBA" id="ARBA00022837"/>
    </source>
</evidence>
<comment type="caution">
    <text evidence="10">The sequence shown here is derived from an EMBL/GenBank/DDBJ whole genome shotgun (WGS) entry which is preliminary data.</text>
</comment>
<dbReference type="Proteomes" id="UP000735302">
    <property type="component" value="Unassembled WGS sequence"/>
</dbReference>
<evidence type="ECO:0000256" key="3">
    <source>
        <dbReference type="ARBA" id="ARBA00011233"/>
    </source>
</evidence>
<dbReference type="PANTHER" id="PTHR45713:SF6">
    <property type="entry name" value="F5_8 TYPE C DOMAIN-CONTAINING PROTEIN"/>
    <property type="match status" value="1"/>
</dbReference>
<dbReference type="InterPro" id="IPR008979">
    <property type="entry name" value="Galactose-bd-like_sf"/>
</dbReference>
<evidence type="ECO:0000256" key="1">
    <source>
        <dbReference type="ARBA" id="ARBA00002219"/>
    </source>
</evidence>
<evidence type="ECO:0000256" key="8">
    <source>
        <dbReference type="SAM" id="MobiDB-lite"/>
    </source>
</evidence>
<evidence type="ECO:0000313" key="11">
    <source>
        <dbReference type="Proteomes" id="UP000735302"/>
    </source>
</evidence>
<accession>A0AAV3YP91</accession>
<dbReference type="Pfam" id="PF22633">
    <property type="entry name" value="F5_F8_type_C_2"/>
    <property type="match status" value="1"/>
</dbReference>
<dbReference type="SUPFAM" id="SSF49785">
    <property type="entry name" value="Galactose-binding domain-like"/>
    <property type="match status" value="1"/>
</dbReference>
<gene>
    <name evidence="10" type="ORF">PoB_001036400</name>
</gene>
<dbReference type="SMART" id="SM00607">
    <property type="entry name" value="FTP"/>
    <property type="match status" value="1"/>
</dbReference>
<dbReference type="AlphaFoldDB" id="A0AAV3YP91"/>
<dbReference type="EMBL" id="BLXT01001244">
    <property type="protein sequence ID" value="GFN83858.1"/>
    <property type="molecule type" value="Genomic_DNA"/>
</dbReference>
<reference evidence="10 11" key="1">
    <citation type="journal article" date="2021" name="Elife">
        <title>Chloroplast acquisition without the gene transfer in kleptoplastic sea slugs, Plakobranchus ocellatus.</title>
        <authorList>
            <person name="Maeda T."/>
            <person name="Takahashi S."/>
            <person name="Yoshida T."/>
            <person name="Shimamura S."/>
            <person name="Takaki Y."/>
            <person name="Nagai Y."/>
            <person name="Toyoda A."/>
            <person name="Suzuki Y."/>
            <person name="Arimoto A."/>
            <person name="Ishii H."/>
            <person name="Satoh N."/>
            <person name="Nishiyama T."/>
            <person name="Hasebe M."/>
            <person name="Maruyama T."/>
            <person name="Minagawa J."/>
            <person name="Obokata J."/>
            <person name="Shigenobu S."/>
        </authorList>
    </citation>
    <scope>NUCLEOTIDE SEQUENCE [LARGE SCALE GENOMIC DNA]</scope>
</reference>
<evidence type="ECO:0000256" key="7">
    <source>
        <dbReference type="ARBA" id="ARBA00023157"/>
    </source>
</evidence>
<dbReference type="GO" id="GO:0042806">
    <property type="term" value="F:fucose binding"/>
    <property type="evidence" value="ECO:0007669"/>
    <property type="project" value="UniProtKB-ARBA"/>
</dbReference>